<reference evidence="3 4" key="1">
    <citation type="submission" date="2018-12" db="EMBL/GenBank/DDBJ databases">
        <title>Corynebacterium sanguinis sp. nov., a clinically-associated and environmental corynebacterium.</title>
        <authorList>
            <person name="Gonzales-Siles L."/>
            <person name="Jaen-Luchoro D."/>
            <person name="Cardew S."/>
            <person name="Inganas E."/>
            <person name="Ohlen M."/>
            <person name="Jensie-Markopolous S."/>
            <person name="Pinyeiro-Iglesias B."/>
            <person name="Molin K."/>
            <person name="Skovbjerg S."/>
            <person name="Svensson-Stadler L."/>
            <person name="Funke G."/>
            <person name="Moore E.R.B."/>
        </authorList>
    </citation>
    <scope>NUCLEOTIDE SEQUENCE [LARGE SCALE GENOMIC DNA]</scope>
    <source>
        <strain evidence="3 4">58734</strain>
    </source>
</reference>
<dbReference type="OrthoDB" id="4411239at2"/>
<keyword evidence="1" id="KW-0812">Transmembrane</keyword>
<dbReference type="RefSeq" id="WP_144773714.1">
    <property type="nucleotide sequence ID" value="NZ_RXIR01000029.1"/>
</dbReference>
<comment type="caution">
    <text evidence="3">The sequence shown here is derived from an EMBL/GenBank/DDBJ whole genome shotgun (WGS) entry which is preliminary data.</text>
</comment>
<name>A0A6C1TUR3_9CORY</name>
<evidence type="ECO:0000313" key="4">
    <source>
        <dbReference type="Proteomes" id="UP000336646"/>
    </source>
</evidence>
<evidence type="ECO:0000256" key="2">
    <source>
        <dbReference type="SAM" id="SignalP"/>
    </source>
</evidence>
<keyword evidence="2" id="KW-0732">Signal</keyword>
<sequence length="274" mass="28362">MKRNRTTLIAATLTGALAIATVPAAHAEDYPSVTSDARGNEYFLNNEGTHYLPERELADIAFTALTSEDREKAVEVSRAAVAGLIDTGEAIAPSNADAPTESAAEIADDVTHEVQNEEVFGPEHVDPASEDPIAAGLLALPPVLSIADKTYYLNADGKTYVSDVERVSADPSEEEATASQELLAHNGAEVARQAIEAARAAGEPVDYAAEGAPAEAAEIAEDAPAAATAEPVATTQRGMAAETGNNTISKALFALVIASALGAAAFAYGRRFLV</sequence>
<feature type="chain" id="PRO_5025522425" description="Secreted protein" evidence="2">
    <location>
        <begin position="28"/>
        <end position="274"/>
    </location>
</feature>
<dbReference type="EMBL" id="RXIR01000029">
    <property type="protein sequence ID" value="TVS26496.1"/>
    <property type="molecule type" value="Genomic_DNA"/>
</dbReference>
<organism evidence="3 4">
    <name type="scientific">Corynebacterium sanguinis</name>
    <dbReference type="NCBI Taxonomy" id="2594913"/>
    <lineage>
        <taxon>Bacteria</taxon>
        <taxon>Bacillati</taxon>
        <taxon>Actinomycetota</taxon>
        <taxon>Actinomycetes</taxon>
        <taxon>Mycobacteriales</taxon>
        <taxon>Corynebacteriaceae</taxon>
        <taxon>Corynebacterium</taxon>
    </lineage>
</organism>
<protein>
    <recommendedName>
        <fullName evidence="5">Secreted protein</fullName>
    </recommendedName>
</protein>
<feature type="transmembrane region" description="Helical" evidence="1">
    <location>
        <begin position="251"/>
        <end position="269"/>
    </location>
</feature>
<dbReference type="AlphaFoldDB" id="A0A6C1TUR3"/>
<evidence type="ECO:0000256" key="1">
    <source>
        <dbReference type="SAM" id="Phobius"/>
    </source>
</evidence>
<gene>
    <name evidence="3" type="ORF">EKI59_10475</name>
</gene>
<evidence type="ECO:0008006" key="5">
    <source>
        <dbReference type="Google" id="ProtNLM"/>
    </source>
</evidence>
<dbReference type="Proteomes" id="UP000336646">
    <property type="component" value="Unassembled WGS sequence"/>
</dbReference>
<keyword evidence="1" id="KW-0472">Membrane</keyword>
<evidence type="ECO:0000313" key="3">
    <source>
        <dbReference type="EMBL" id="TVS26496.1"/>
    </source>
</evidence>
<accession>A0A6C1TUR3</accession>
<feature type="signal peptide" evidence="2">
    <location>
        <begin position="1"/>
        <end position="27"/>
    </location>
</feature>
<keyword evidence="1" id="KW-1133">Transmembrane helix</keyword>
<proteinExistence type="predicted"/>